<dbReference type="EMBL" id="CAEZWU010000002">
    <property type="protein sequence ID" value="CAB4657269.1"/>
    <property type="molecule type" value="Genomic_DNA"/>
</dbReference>
<dbReference type="Gene3D" id="3.30.70.100">
    <property type="match status" value="1"/>
</dbReference>
<gene>
    <name evidence="2" type="ORF">UFOPK2292_00034</name>
</gene>
<dbReference type="SUPFAM" id="SSF54909">
    <property type="entry name" value="Dimeric alpha+beta barrel"/>
    <property type="match status" value="1"/>
</dbReference>
<dbReference type="Pfam" id="PF07110">
    <property type="entry name" value="EthD"/>
    <property type="match status" value="1"/>
</dbReference>
<dbReference type="InterPro" id="IPR011008">
    <property type="entry name" value="Dimeric_a/b-barrel"/>
</dbReference>
<protein>
    <submittedName>
        <fullName evidence="2">Unannotated protein</fullName>
    </submittedName>
</protein>
<dbReference type="GO" id="GO:0016491">
    <property type="term" value="F:oxidoreductase activity"/>
    <property type="evidence" value="ECO:0007669"/>
    <property type="project" value="InterPro"/>
</dbReference>
<proteinExistence type="predicted"/>
<evidence type="ECO:0000313" key="2">
    <source>
        <dbReference type="EMBL" id="CAB4657269.1"/>
    </source>
</evidence>
<sequence length="112" mass="12761">MIKTIGTAYRRDDFTKEEFFDYWFNVHAPISRQAPGIKGYVVSEVVRKIAGEIETDAFVEQWFEDEQALAEATESEAGQAAWADVSNYAKTTGTFWVAKQHVIIPPPQLFTR</sequence>
<dbReference type="InterPro" id="IPR009799">
    <property type="entry name" value="EthD_dom"/>
</dbReference>
<dbReference type="NCBIfam" id="TIGR02118">
    <property type="entry name" value="EthD family reductase"/>
    <property type="match status" value="1"/>
</dbReference>
<evidence type="ECO:0000259" key="1">
    <source>
        <dbReference type="Pfam" id="PF07110"/>
    </source>
</evidence>
<reference evidence="2" key="1">
    <citation type="submission" date="2020-05" db="EMBL/GenBank/DDBJ databases">
        <authorList>
            <person name="Chiriac C."/>
            <person name="Salcher M."/>
            <person name="Ghai R."/>
            <person name="Kavagutti S V."/>
        </authorList>
    </citation>
    <scope>NUCLEOTIDE SEQUENCE</scope>
</reference>
<accession>A0A6J6L9X1</accession>
<organism evidence="2">
    <name type="scientific">freshwater metagenome</name>
    <dbReference type="NCBI Taxonomy" id="449393"/>
    <lineage>
        <taxon>unclassified sequences</taxon>
        <taxon>metagenomes</taxon>
        <taxon>ecological metagenomes</taxon>
    </lineage>
</organism>
<feature type="domain" description="EthD" evidence="1">
    <location>
        <begin position="12"/>
        <end position="90"/>
    </location>
</feature>
<name>A0A6J6L9X1_9ZZZZ</name>
<dbReference type="AlphaFoldDB" id="A0A6J6L9X1"/>